<dbReference type="Pfam" id="PF12099">
    <property type="entry name" value="DUF3575"/>
    <property type="match status" value="1"/>
</dbReference>
<dbReference type="Proteomes" id="UP000286075">
    <property type="component" value="Unassembled WGS sequence"/>
</dbReference>
<name>A0A413GC72_9BACE</name>
<gene>
    <name evidence="1" type="ORF">DXA68_24585</name>
</gene>
<proteinExistence type="predicted"/>
<evidence type="ECO:0000313" key="1">
    <source>
        <dbReference type="EMBL" id="RGX68771.1"/>
    </source>
</evidence>
<organism evidence="1 2">
    <name type="scientific">Bacteroides stercorirosoris</name>
    <dbReference type="NCBI Taxonomy" id="871324"/>
    <lineage>
        <taxon>Bacteria</taxon>
        <taxon>Pseudomonadati</taxon>
        <taxon>Bacteroidota</taxon>
        <taxon>Bacteroidia</taxon>
        <taxon>Bacteroidales</taxon>
        <taxon>Bacteroidaceae</taxon>
        <taxon>Bacteroides</taxon>
    </lineage>
</organism>
<dbReference type="OrthoDB" id="1060107at2"/>
<comment type="caution">
    <text evidence="1">The sequence shown here is derived from an EMBL/GenBank/DDBJ whole genome shotgun (WGS) entry which is preliminary data.</text>
</comment>
<dbReference type="AlphaFoldDB" id="A0A413GC72"/>
<dbReference type="InterPro" id="IPR021958">
    <property type="entry name" value="DUF3575"/>
</dbReference>
<protein>
    <submittedName>
        <fullName evidence="1">DUF3575 domain-containing protein</fullName>
    </submittedName>
</protein>
<reference evidence="1 2" key="1">
    <citation type="submission" date="2018-08" db="EMBL/GenBank/DDBJ databases">
        <title>A genome reference for cultivated species of the human gut microbiota.</title>
        <authorList>
            <person name="Zou Y."/>
            <person name="Xue W."/>
            <person name="Luo G."/>
        </authorList>
    </citation>
    <scope>NUCLEOTIDE SEQUENCE [LARGE SCALE GENOMIC DNA]</scope>
    <source>
        <strain evidence="1 2">OF03-9BH</strain>
    </source>
</reference>
<feature type="non-terminal residue" evidence="1">
    <location>
        <position position="1"/>
    </location>
</feature>
<dbReference type="EMBL" id="QSCF01000143">
    <property type="protein sequence ID" value="RGX68771.1"/>
    <property type="molecule type" value="Genomic_DNA"/>
</dbReference>
<evidence type="ECO:0000313" key="2">
    <source>
        <dbReference type="Proteomes" id="UP000286075"/>
    </source>
</evidence>
<sequence>SSPGHPRPQPRAELYLAPRWSLAADASFGLWTSSHRTHAFRSWSAGGELRYWLHSPRGTFRRTHIGLSVRGGEYDDTFFGPGTRGEALMAGITLGYRFHLPRRWQVDTGIGAGFIHTRCDRYRWNSRFHRYEHTGSRTRNLPGITDLHVSLVRLF</sequence>
<dbReference type="RefSeq" id="WP_117988921.1">
    <property type="nucleotide sequence ID" value="NZ_CABMFG010000143.1"/>
</dbReference>
<accession>A0A413GC72</accession>